<dbReference type="PANTHER" id="PTHR42790">
    <property type="entry name" value="AMINOTRANSFERASE"/>
    <property type="match status" value="1"/>
</dbReference>
<name>A0ABV2EZC4_9BACL</name>
<protein>
    <submittedName>
        <fullName evidence="6">2-aminoadipate transaminase</fullName>
        <ecNumber evidence="6">2.6.1.-</ecNumber>
    </submittedName>
</protein>
<dbReference type="Gene3D" id="3.40.640.10">
    <property type="entry name" value="Type I PLP-dependent aspartate aminotransferase-like (Major domain)"/>
    <property type="match status" value="1"/>
</dbReference>
<dbReference type="GO" id="GO:0008483">
    <property type="term" value="F:transaminase activity"/>
    <property type="evidence" value="ECO:0007669"/>
    <property type="project" value="UniProtKB-KW"/>
</dbReference>
<dbReference type="RefSeq" id="WP_354495499.1">
    <property type="nucleotide sequence ID" value="NZ_JBEPLV010000001.1"/>
</dbReference>
<evidence type="ECO:0000256" key="3">
    <source>
        <dbReference type="ARBA" id="ARBA00022679"/>
    </source>
</evidence>
<evidence type="ECO:0000256" key="1">
    <source>
        <dbReference type="ARBA" id="ARBA00001933"/>
    </source>
</evidence>
<dbReference type="CDD" id="cd00609">
    <property type="entry name" value="AAT_like"/>
    <property type="match status" value="1"/>
</dbReference>
<sequence length="397" mass="44108">MGNLAYPSRFSNHLPPPSIGGTKSAEPEHVHLSYGFPASDLLPIRELNEAANAALQVARVDLLHYSGAQGPVRVKSWVLNRVRKFGLLAEGGNFLPVFGAIQGIDLTARILINPGDEVWVEAPTFFNALQSFRAAGAQICSFPVDEEGLQVNRVEEALQKASAEGRKLPKFIYIMPTFQNPTGSTLPIGRRRQLAQLAKDYDVYILEDDAYAELSFNGTTLPAVYSFAPERVIYVSTFSKTLGPGLRLGWVIAPEEIIQYMATLSLGSQLNPFTQEIVGELLEHYDFDRQVERLSDRYRSRRDTMIRALHEELGSEIQVSVPDGGFFIWVTFGEHVDVNAVAPLAHRRGVSFVSGNAFFNDGKGARYLRLCFSHCSEEQIRKGLRSLAEAYYSIYSG</sequence>
<dbReference type="EC" id="2.6.1.-" evidence="6"/>
<dbReference type="SUPFAM" id="SSF53383">
    <property type="entry name" value="PLP-dependent transferases"/>
    <property type="match status" value="1"/>
</dbReference>
<comment type="caution">
    <text evidence="6">The sequence shown here is derived from an EMBL/GenBank/DDBJ whole genome shotgun (WGS) entry which is preliminary data.</text>
</comment>
<dbReference type="InterPro" id="IPR004839">
    <property type="entry name" value="Aminotransferase_I/II_large"/>
</dbReference>
<feature type="domain" description="Aminotransferase class I/classII large" evidence="5">
    <location>
        <begin position="98"/>
        <end position="387"/>
    </location>
</feature>
<comment type="cofactor">
    <cofactor evidence="1">
        <name>pyridoxal 5'-phosphate</name>
        <dbReference type="ChEBI" id="CHEBI:597326"/>
    </cofactor>
</comment>
<dbReference type="EMBL" id="JBEPLV010000001">
    <property type="protein sequence ID" value="MET3544863.1"/>
    <property type="molecule type" value="Genomic_DNA"/>
</dbReference>
<reference evidence="6 7" key="1">
    <citation type="submission" date="2024-06" db="EMBL/GenBank/DDBJ databases">
        <title>Genomic Encyclopedia of Type Strains, Phase IV (KMG-IV): sequencing the most valuable type-strain genomes for metagenomic binning, comparative biology and taxonomic classification.</title>
        <authorList>
            <person name="Goeker M."/>
        </authorList>
    </citation>
    <scope>NUCLEOTIDE SEQUENCE [LARGE SCALE GENOMIC DNA]</scope>
    <source>
        <strain evidence="6 7">DSM 17253</strain>
    </source>
</reference>
<evidence type="ECO:0000256" key="2">
    <source>
        <dbReference type="ARBA" id="ARBA00022576"/>
    </source>
</evidence>
<keyword evidence="4" id="KW-0663">Pyridoxal phosphate</keyword>
<evidence type="ECO:0000259" key="5">
    <source>
        <dbReference type="Pfam" id="PF00155"/>
    </source>
</evidence>
<keyword evidence="3 6" id="KW-0808">Transferase</keyword>
<gene>
    <name evidence="6" type="ORF">ABID47_001457</name>
</gene>
<dbReference type="InterPro" id="IPR015424">
    <property type="entry name" value="PyrdxlP-dep_Trfase"/>
</dbReference>
<keyword evidence="2 6" id="KW-0032">Aminotransferase</keyword>
<evidence type="ECO:0000313" key="7">
    <source>
        <dbReference type="Proteomes" id="UP001549098"/>
    </source>
</evidence>
<dbReference type="Proteomes" id="UP001549098">
    <property type="component" value="Unassembled WGS sequence"/>
</dbReference>
<dbReference type="InterPro" id="IPR015422">
    <property type="entry name" value="PyrdxlP-dep_Trfase_small"/>
</dbReference>
<accession>A0ABV2EZC4</accession>
<dbReference type="InterPro" id="IPR015421">
    <property type="entry name" value="PyrdxlP-dep_Trfase_major"/>
</dbReference>
<dbReference type="InterPro" id="IPR050859">
    <property type="entry name" value="Class-I_PLP-dep_aminotransf"/>
</dbReference>
<proteinExistence type="predicted"/>
<organism evidence="6 7">
    <name type="scientific">Paenibacillus favisporus</name>
    <dbReference type="NCBI Taxonomy" id="221028"/>
    <lineage>
        <taxon>Bacteria</taxon>
        <taxon>Bacillati</taxon>
        <taxon>Bacillota</taxon>
        <taxon>Bacilli</taxon>
        <taxon>Bacillales</taxon>
        <taxon>Paenibacillaceae</taxon>
        <taxon>Paenibacillus</taxon>
    </lineage>
</organism>
<dbReference type="Gene3D" id="3.90.1150.10">
    <property type="entry name" value="Aspartate Aminotransferase, domain 1"/>
    <property type="match status" value="1"/>
</dbReference>
<evidence type="ECO:0000313" key="6">
    <source>
        <dbReference type="EMBL" id="MET3544863.1"/>
    </source>
</evidence>
<dbReference type="Pfam" id="PF00155">
    <property type="entry name" value="Aminotran_1_2"/>
    <property type="match status" value="1"/>
</dbReference>
<keyword evidence="7" id="KW-1185">Reference proteome</keyword>
<dbReference type="PANTHER" id="PTHR42790:SF19">
    <property type="entry name" value="KYNURENINE_ALPHA-AMINOADIPATE AMINOTRANSFERASE, MITOCHONDRIAL"/>
    <property type="match status" value="1"/>
</dbReference>
<evidence type="ECO:0000256" key="4">
    <source>
        <dbReference type="ARBA" id="ARBA00022898"/>
    </source>
</evidence>